<dbReference type="GO" id="GO:0005829">
    <property type="term" value="C:cytosol"/>
    <property type="evidence" value="ECO:0007669"/>
    <property type="project" value="TreeGrafter"/>
</dbReference>
<reference evidence="3" key="2">
    <citation type="journal article" date="2021" name="PeerJ">
        <title>Extensive microbial diversity within the chicken gut microbiome revealed by metagenomics and culture.</title>
        <authorList>
            <person name="Gilroy R."/>
            <person name="Ravi A."/>
            <person name="Getino M."/>
            <person name="Pursley I."/>
            <person name="Horton D.L."/>
            <person name="Alikhan N.F."/>
            <person name="Baker D."/>
            <person name="Gharbi K."/>
            <person name="Hall N."/>
            <person name="Watson M."/>
            <person name="Adriaenssens E.M."/>
            <person name="Foster-Nyarko E."/>
            <person name="Jarju S."/>
            <person name="Secka A."/>
            <person name="Antonio M."/>
            <person name="Oren A."/>
            <person name="Chaudhuri R.R."/>
            <person name="La Ragione R."/>
            <person name="Hildebrand F."/>
            <person name="Pallen M.J."/>
        </authorList>
    </citation>
    <scope>NUCLEOTIDE SEQUENCE</scope>
    <source>
        <strain evidence="3">B2-22910</strain>
    </source>
</reference>
<comment type="caution">
    <text evidence="3">The sequence shown here is derived from an EMBL/GenBank/DDBJ whole genome shotgun (WGS) entry which is preliminary data.</text>
</comment>
<dbReference type="GO" id="GO:0006094">
    <property type="term" value="P:gluconeogenesis"/>
    <property type="evidence" value="ECO:0007669"/>
    <property type="project" value="UniProtKB-KW"/>
</dbReference>
<dbReference type="AlphaFoldDB" id="A0A9D9IDL7"/>
<reference evidence="3" key="1">
    <citation type="submission" date="2020-10" db="EMBL/GenBank/DDBJ databases">
        <authorList>
            <person name="Gilroy R."/>
        </authorList>
    </citation>
    <scope>NUCLEOTIDE SEQUENCE</scope>
    <source>
        <strain evidence="3">B2-22910</strain>
    </source>
</reference>
<proteinExistence type="predicted"/>
<evidence type="ECO:0000256" key="2">
    <source>
        <dbReference type="ARBA" id="ARBA00022793"/>
    </source>
</evidence>
<dbReference type="SUPFAM" id="SSF68923">
    <property type="entry name" value="PEP carboxykinase N-terminal domain"/>
    <property type="match status" value="1"/>
</dbReference>
<dbReference type="Gene3D" id="3.40.449.10">
    <property type="entry name" value="Phosphoenolpyruvate Carboxykinase, domain 1"/>
    <property type="match status" value="1"/>
</dbReference>
<dbReference type="Proteomes" id="UP000823603">
    <property type="component" value="Unassembled WGS sequence"/>
</dbReference>
<dbReference type="InterPro" id="IPR001272">
    <property type="entry name" value="PEP_carboxykinase_ATP"/>
</dbReference>
<evidence type="ECO:0000313" key="4">
    <source>
        <dbReference type="Proteomes" id="UP000823603"/>
    </source>
</evidence>
<organism evidence="3 4">
    <name type="scientific">Candidatus Cryptobacteroides faecavium</name>
    <dbReference type="NCBI Taxonomy" id="2840762"/>
    <lineage>
        <taxon>Bacteria</taxon>
        <taxon>Pseudomonadati</taxon>
        <taxon>Bacteroidota</taxon>
        <taxon>Bacteroidia</taxon>
        <taxon>Bacteroidales</taxon>
        <taxon>Candidatus Cryptobacteroides</taxon>
    </lineage>
</organism>
<dbReference type="InterPro" id="IPR008210">
    <property type="entry name" value="PEP_carboxykinase_N"/>
</dbReference>
<dbReference type="EMBL" id="JADIMB010000005">
    <property type="protein sequence ID" value="MBO8470316.1"/>
    <property type="molecule type" value="Genomic_DNA"/>
</dbReference>
<evidence type="ECO:0000313" key="3">
    <source>
        <dbReference type="EMBL" id="MBO8470316.1"/>
    </source>
</evidence>
<dbReference type="GO" id="GO:0005524">
    <property type="term" value="F:ATP binding"/>
    <property type="evidence" value="ECO:0007669"/>
    <property type="project" value="InterPro"/>
</dbReference>
<feature type="non-terminal residue" evidence="3">
    <location>
        <position position="127"/>
    </location>
</feature>
<keyword evidence="2" id="KW-0456">Lyase</keyword>
<keyword evidence="2" id="KW-0210">Decarboxylase</keyword>
<protein>
    <submittedName>
        <fullName evidence="3">Phosphoenolpyruvate carboxykinase (ATP)</fullName>
    </submittedName>
</protein>
<gene>
    <name evidence="3" type="ORF">IAB82_00800</name>
</gene>
<dbReference type="Pfam" id="PF01293">
    <property type="entry name" value="PEPCK_ATP"/>
    <property type="match status" value="1"/>
</dbReference>
<name>A0A9D9IDL7_9BACT</name>
<dbReference type="GO" id="GO:0004612">
    <property type="term" value="F:phosphoenolpyruvate carboxykinase (ATP) activity"/>
    <property type="evidence" value="ECO:0007669"/>
    <property type="project" value="InterPro"/>
</dbReference>
<evidence type="ECO:0000256" key="1">
    <source>
        <dbReference type="ARBA" id="ARBA00022432"/>
    </source>
</evidence>
<keyword evidence="1" id="KW-0312">Gluconeogenesis</keyword>
<dbReference type="PANTHER" id="PTHR30031:SF0">
    <property type="entry name" value="PHOSPHOENOLPYRUVATE CARBOXYKINASE (ATP)"/>
    <property type="match status" value="1"/>
</dbReference>
<sequence length="127" mass="14314">MSKIDLTKYGITDVKEILHNPSYEVLFAEETKDSLEGYEKGQVTELGAVNVMTGIYTGRSPKDKFFVYNEASKDTVWWTSDAYKNDNKPCSEEAWADLKAKAVKQLSGKRLFVMDTFCGANPATRLK</sequence>
<accession>A0A9D9IDL7</accession>
<dbReference type="Gene3D" id="2.170.8.10">
    <property type="entry name" value="Phosphoenolpyruvate Carboxykinase, domain 2"/>
    <property type="match status" value="1"/>
</dbReference>
<dbReference type="PANTHER" id="PTHR30031">
    <property type="entry name" value="PHOSPHOENOLPYRUVATE CARBOXYKINASE ATP"/>
    <property type="match status" value="1"/>
</dbReference>